<gene>
    <name evidence="4" type="ORF">DSM110277_03501</name>
    <name evidence="3" type="ORF">SAMN04488041_10655</name>
</gene>
<keyword evidence="4" id="KW-0614">Plasmid</keyword>
<dbReference type="Pfam" id="PF01627">
    <property type="entry name" value="Hpt"/>
    <property type="match status" value="1"/>
</dbReference>
<evidence type="ECO:0000256" key="1">
    <source>
        <dbReference type="ARBA" id="ARBA00023012"/>
    </source>
</evidence>
<reference evidence="6" key="4">
    <citation type="journal article" date="2022" name="Microorganisms">
        <title>Beyond the ABCs#Discovery of Three New Plasmid Types in Rhodobacterales (RepQ, RepY, RepW).</title>
        <authorList>
            <person name="Freese H.M."/>
            <person name="Ringel V."/>
            <person name="Overmann J."/>
            <person name="Petersen J."/>
        </authorList>
    </citation>
    <scope>NUCLEOTIDE SEQUENCE [LARGE SCALE GENOMIC DNA]</scope>
    <source>
        <strain evidence="6">DSM 110277</strain>
        <plasmid evidence="6">pDSM110277_c</plasmid>
    </source>
</reference>
<reference evidence="3" key="1">
    <citation type="submission" date="2016-10" db="EMBL/GenBank/DDBJ databases">
        <authorList>
            <person name="de Groot N.N."/>
        </authorList>
    </citation>
    <scope>NUCLEOTIDE SEQUENCE [LARGE SCALE GENOMIC DNA]</scope>
    <source>
        <strain evidence="3">DSM 10014</strain>
    </source>
</reference>
<name>A0A1H3B540_9RHOB</name>
<dbReference type="InterPro" id="IPR036641">
    <property type="entry name" value="HPT_dom_sf"/>
</dbReference>
<keyword evidence="6" id="KW-1185">Reference proteome</keyword>
<evidence type="ECO:0000313" key="3">
    <source>
        <dbReference type="EMBL" id="SDX36905.1"/>
    </source>
</evidence>
<dbReference type="InterPro" id="IPR008207">
    <property type="entry name" value="Sig_transdc_His_kin_Hpt_dom"/>
</dbReference>
<dbReference type="STRING" id="60137.SAMN04488041_10655"/>
<sequence>MHKKLELPGIERIRARFLDMLEQRQRALAEHALAAWEGSTLQEINDNLAEARTILHQIAGTAGSLGFDDLGTVARDNELAIDAHLDGPKGKIANCPTEIIFGLDDFLKSSEALIAEQSALESA</sequence>
<dbReference type="EMBL" id="FNNB01000006">
    <property type="protein sequence ID" value="SDX36905.1"/>
    <property type="molecule type" value="Genomic_DNA"/>
</dbReference>
<reference evidence="4" key="3">
    <citation type="journal article" date="2022" name="Microorganisms">
        <title>Beyond the ABCs#Discovery of Three New Plasmid Types in Rhodobacterales (RepQ, RepY, RepW).</title>
        <authorList>
            <person name="Freese H.M."/>
            <person name="Ringel V."/>
            <person name="Overmann J."/>
            <person name="Petersen J."/>
        </authorList>
    </citation>
    <scope>NUCLEOTIDE SEQUENCE</scope>
    <source>
        <strain evidence="4">DSM 110277</strain>
        <plasmid evidence="4">pDSM110277_c</plasmid>
    </source>
</reference>
<feature type="domain" description="HPt" evidence="2">
    <location>
        <begin position="13"/>
        <end position="81"/>
    </location>
</feature>
<dbReference type="Proteomes" id="UP000830781">
    <property type="component" value="Plasmid pDSM110277_c"/>
</dbReference>
<dbReference type="GeneID" id="94022642"/>
<dbReference type="EMBL" id="CP084962">
    <property type="protein sequence ID" value="UOA25047.1"/>
    <property type="molecule type" value="Genomic_DNA"/>
</dbReference>
<dbReference type="RefSeq" id="WP_005849092.1">
    <property type="nucleotide sequence ID" value="NZ_BSKR01000003.1"/>
</dbReference>
<dbReference type="Gene3D" id="1.20.120.160">
    <property type="entry name" value="HPT domain"/>
    <property type="match status" value="1"/>
</dbReference>
<geneLocation type="plasmid" evidence="4 6">
    <name>pDSM110277_c</name>
</geneLocation>
<dbReference type="Proteomes" id="UP000183076">
    <property type="component" value="Unassembled WGS sequence"/>
</dbReference>
<dbReference type="SUPFAM" id="SSF47226">
    <property type="entry name" value="Histidine-containing phosphotransfer domain, HPT domain"/>
    <property type="match status" value="1"/>
</dbReference>
<evidence type="ECO:0000313" key="4">
    <source>
        <dbReference type="EMBL" id="UOA25047.1"/>
    </source>
</evidence>
<keyword evidence="1" id="KW-0902">Two-component regulatory system</keyword>
<evidence type="ECO:0000259" key="2">
    <source>
        <dbReference type="Pfam" id="PF01627"/>
    </source>
</evidence>
<evidence type="ECO:0000313" key="5">
    <source>
        <dbReference type="Proteomes" id="UP000183076"/>
    </source>
</evidence>
<dbReference type="GO" id="GO:0000160">
    <property type="term" value="P:phosphorelay signal transduction system"/>
    <property type="evidence" value="ECO:0007669"/>
    <property type="project" value="UniProtKB-KW"/>
</dbReference>
<proteinExistence type="predicted"/>
<organism evidence="3 5">
    <name type="scientific">Sulfitobacter pontiacus</name>
    <dbReference type="NCBI Taxonomy" id="60137"/>
    <lineage>
        <taxon>Bacteria</taxon>
        <taxon>Pseudomonadati</taxon>
        <taxon>Pseudomonadota</taxon>
        <taxon>Alphaproteobacteria</taxon>
        <taxon>Rhodobacterales</taxon>
        <taxon>Roseobacteraceae</taxon>
        <taxon>Sulfitobacter</taxon>
    </lineage>
</organism>
<dbReference type="AlphaFoldDB" id="A0A1H3B540"/>
<reference evidence="5" key="2">
    <citation type="submission" date="2016-10" db="EMBL/GenBank/DDBJ databases">
        <authorList>
            <person name="Varghese N."/>
            <person name="Submissions S."/>
        </authorList>
    </citation>
    <scope>NUCLEOTIDE SEQUENCE [LARGE SCALE GENOMIC DNA]</scope>
    <source>
        <strain evidence="5">DSM 10014</strain>
    </source>
</reference>
<accession>A0A1H3B540</accession>
<dbReference type="GO" id="GO:0004672">
    <property type="term" value="F:protein kinase activity"/>
    <property type="evidence" value="ECO:0007669"/>
    <property type="project" value="UniProtKB-ARBA"/>
</dbReference>
<evidence type="ECO:0000313" key="6">
    <source>
        <dbReference type="Proteomes" id="UP000830781"/>
    </source>
</evidence>
<protein>
    <submittedName>
        <fullName evidence="3">Hpt domain-containing protein</fullName>
    </submittedName>
</protein>